<evidence type="ECO:0008006" key="3">
    <source>
        <dbReference type="Google" id="ProtNLM"/>
    </source>
</evidence>
<evidence type="ECO:0000313" key="2">
    <source>
        <dbReference type="Proteomes" id="UP001207654"/>
    </source>
</evidence>
<reference evidence="1 2" key="1">
    <citation type="submission" date="2022-11" db="EMBL/GenBank/DDBJ databases">
        <title>Minimal conservation of predation-associated metabolite biosynthetic gene clusters underscores biosynthetic potential of Myxococcota including descriptions for ten novel species: Archangium lansinium sp. nov., Myxococcus landrumus sp. nov., Nannocystis bai.</title>
        <authorList>
            <person name="Ahearne A."/>
            <person name="Stevens C."/>
            <person name="Phillips K."/>
        </authorList>
    </citation>
    <scope>NUCLEOTIDE SEQUENCE [LARGE SCALE GENOMIC DNA]</scope>
    <source>
        <strain evidence="1 2">MIWBW</strain>
    </source>
</reference>
<gene>
    <name evidence="1" type="ORF">OV287_08560</name>
</gene>
<dbReference type="EMBL" id="JAPNKA010000001">
    <property type="protein sequence ID" value="MCY1074537.1"/>
    <property type="molecule type" value="Genomic_DNA"/>
</dbReference>
<dbReference type="InterPro" id="IPR011042">
    <property type="entry name" value="6-blade_b-propeller_TolB-like"/>
</dbReference>
<dbReference type="RefSeq" id="WP_267533499.1">
    <property type="nucleotide sequence ID" value="NZ_JAPNKA010000001.1"/>
</dbReference>
<name>A0ABT3ZYP7_9BACT</name>
<dbReference type="SUPFAM" id="SSF82171">
    <property type="entry name" value="DPP6 N-terminal domain-like"/>
    <property type="match status" value="1"/>
</dbReference>
<keyword evidence="2" id="KW-1185">Reference proteome</keyword>
<protein>
    <recommendedName>
        <fullName evidence="3">Lipoprotein LpqB beta-propeller domain-containing protein</fullName>
    </recommendedName>
</protein>
<accession>A0ABT3ZYP7</accession>
<proteinExistence type="predicted"/>
<sequence length="432" mass="48005">MERKRLNRAESMAVLALLLLFLGCRGPRQTREAVVPEPAPTPGRMGTGPWLLQLHQSNLWVRTPLGDAGYALTRSGRVVSEMLGGHELGWTGVAISPDGRQVAYVETAENPDANTIGGWSLLWVVNADGSGRHLLVDLREHLPPEGVIRAGPILWSSDGSRVAYVLYSYEKKPRSRTRHPLAIVDAVELASGRRETLFQWPERGSSFEPRGWSVERGEFYFTFERETPSPPEFTPWGVGDFVTLRLGSGESTRALPAQGSLSPDGQHLLLLPSMLRWGDKLGPPLWDGQELVVPQDFSSFLVQRVAWMHGQPVAYITTYRGAECIFRTPPPVLYRLEVGGSSPRVERRTEHPWLLVLELSPDDAYVLMAVVARHPQDRDGCALHSFESLLVAERSRFEASTSLEELIAASVRVDAPVSQLGRPLQGFIGWLR</sequence>
<comment type="caution">
    <text evidence="1">The sequence shown here is derived from an EMBL/GenBank/DDBJ whole genome shotgun (WGS) entry which is preliminary data.</text>
</comment>
<dbReference type="Proteomes" id="UP001207654">
    <property type="component" value="Unassembled WGS sequence"/>
</dbReference>
<dbReference type="Gene3D" id="2.120.10.30">
    <property type="entry name" value="TolB, C-terminal domain"/>
    <property type="match status" value="1"/>
</dbReference>
<dbReference type="PROSITE" id="PS51257">
    <property type="entry name" value="PROKAR_LIPOPROTEIN"/>
    <property type="match status" value="1"/>
</dbReference>
<organism evidence="1 2">
    <name type="scientific">Archangium lansingense</name>
    <dbReference type="NCBI Taxonomy" id="2995310"/>
    <lineage>
        <taxon>Bacteria</taxon>
        <taxon>Pseudomonadati</taxon>
        <taxon>Myxococcota</taxon>
        <taxon>Myxococcia</taxon>
        <taxon>Myxococcales</taxon>
        <taxon>Cystobacterineae</taxon>
        <taxon>Archangiaceae</taxon>
        <taxon>Archangium</taxon>
    </lineage>
</organism>
<evidence type="ECO:0000313" key="1">
    <source>
        <dbReference type="EMBL" id="MCY1074537.1"/>
    </source>
</evidence>